<protein>
    <submittedName>
        <fullName evidence="1">Uncharacterized protein</fullName>
    </submittedName>
</protein>
<dbReference type="SUPFAM" id="SSF46785">
    <property type="entry name" value="Winged helix' DNA-binding domain"/>
    <property type="match status" value="1"/>
</dbReference>
<dbReference type="KEGG" id="sjv:SJAV_14790"/>
<dbReference type="AlphaFoldDB" id="A0AAT9GRG6"/>
<sequence>MNITKLAKETGIKYQTLLKNIEFLEQKKIIEVIKGEKSKIIRLNYSNPKVIILKNLFEELEDI</sequence>
<dbReference type="InterPro" id="IPR036390">
    <property type="entry name" value="WH_DNA-bd_sf"/>
</dbReference>
<name>A0AAT9GRG6_9CREN</name>
<organism evidence="1">
    <name type="scientific">Sulfurisphaera javensis</name>
    <dbReference type="NCBI Taxonomy" id="2049879"/>
    <lineage>
        <taxon>Archaea</taxon>
        <taxon>Thermoproteota</taxon>
        <taxon>Thermoprotei</taxon>
        <taxon>Sulfolobales</taxon>
        <taxon>Sulfolobaceae</taxon>
        <taxon>Sulfurisphaera</taxon>
    </lineage>
</organism>
<accession>A0AAT9GRG6</accession>
<dbReference type="Gene3D" id="1.10.10.10">
    <property type="entry name" value="Winged helix-like DNA-binding domain superfamily/Winged helix DNA-binding domain"/>
    <property type="match status" value="1"/>
</dbReference>
<evidence type="ECO:0000313" key="1">
    <source>
        <dbReference type="EMBL" id="BFH73535.1"/>
    </source>
</evidence>
<dbReference type="InterPro" id="IPR036388">
    <property type="entry name" value="WH-like_DNA-bd_sf"/>
</dbReference>
<dbReference type="EMBL" id="AP031322">
    <property type="protein sequence ID" value="BFH73535.1"/>
    <property type="molecule type" value="Genomic_DNA"/>
</dbReference>
<reference evidence="1" key="1">
    <citation type="submission" date="2024-03" db="EMBL/GenBank/DDBJ databases">
        <title>Complete genome sequence of Sulfurisphaera javensis strain KD-1.</title>
        <authorList>
            <person name="Sakai H."/>
            <person name="Nur N."/>
            <person name="Suwanto A."/>
            <person name="Kurosawa N."/>
        </authorList>
    </citation>
    <scope>NUCLEOTIDE SEQUENCE</scope>
    <source>
        <strain evidence="1">KD-1</strain>
    </source>
</reference>
<proteinExistence type="predicted"/>
<gene>
    <name evidence="1" type="ORF">SJAV_14790</name>
</gene>